<dbReference type="InterPro" id="IPR036249">
    <property type="entry name" value="Thioredoxin-like_sf"/>
</dbReference>
<keyword evidence="3" id="KW-1185">Reference proteome</keyword>
<accession>A0A7V8NS71</accession>
<dbReference type="InterPro" id="IPR013766">
    <property type="entry name" value="Thioredoxin_domain"/>
</dbReference>
<dbReference type="Proteomes" id="UP000567293">
    <property type="component" value="Unassembled WGS sequence"/>
</dbReference>
<sequence>MLPDPDDVMISSAELLENGPLVVTFYRGIWCPYCRQDLKDLGNAAPDIRSCGASLVAIAHQTVPDSNGKFQREHGLEFPILDDRQGDVAVAYRIRWSPQELAAAEERLGKLPGLATETTWILPMQARYVIGRDGIIVYADINADYRQHPDPCEIVPLLREMSRAPG</sequence>
<evidence type="ECO:0000313" key="3">
    <source>
        <dbReference type="Proteomes" id="UP000567293"/>
    </source>
</evidence>
<dbReference type="InterPro" id="IPR000866">
    <property type="entry name" value="AhpC/TSA"/>
</dbReference>
<organism evidence="2 3">
    <name type="scientific">Candidatus Acidiferrum panamense</name>
    <dbReference type="NCBI Taxonomy" id="2741543"/>
    <lineage>
        <taxon>Bacteria</taxon>
        <taxon>Pseudomonadati</taxon>
        <taxon>Acidobacteriota</taxon>
        <taxon>Terriglobia</taxon>
        <taxon>Candidatus Acidiferrales</taxon>
        <taxon>Candidatus Acidiferrum</taxon>
    </lineage>
</organism>
<dbReference type="GO" id="GO:0016491">
    <property type="term" value="F:oxidoreductase activity"/>
    <property type="evidence" value="ECO:0007669"/>
    <property type="project" value="InterPro"/>
</dbReference>
<proteinExistence type="predicted"/>
<protein>
    <submittedName>
        <fullName evidence="2">AhpC/TSA family protein</fullName>
    </submittedName>
</protein>
<evidence type="ECO:0000313" key="2">
    <source>
        <dbReference type="EMBL" id="MBA0086495.1"/>
    </source>
</evidence>
<dbReference type="GO" id="GO:0016209">
    <property type="term" value="F:antioxidant activity"/>
    <property type="evidence" value="ECO:0007669"/>
    <property type="project" value="InterPro"/>
</dbReference>
<comment type="caution">
    <text evidence="2">The sequence shown here is derived from an EMBL/GenBank/DDBJ whole genome shotgun (WGS) entry which is preliminary data.</text>
</comment>
<name>A0A7V8NS71_9BACT</name>
<gene>
    <name evidence="2" type="ORF">HRJ53_16060</name>
</gene>
<evidence type="ECO:0000259" key="1">
    <source>
        <dbReference type="PROSITE" id="PS51352"/>
    </source>
</evidence>
<dbReference type="EMBL" id="JACDQQ010001541">
    <property type="protein sequence ID" value="MBA0086495.1"/>
    <property type="molecule type" value="Genomic_DNA"/>
</dbReference>
<dbReference type="CDD" id="cd02970">
    <property type="entry name" value="PRX_like2"/>
    <property type="match status" value="1"/>
</dbReference>
<dbReference type="Gene3D" id="3.40.30.10">
    <property type="entry name" value="Glutaredoxin"/>
    <property type="match status" value="1"/>
</dbReference>
<dbReference type="SUPFAM" id="SSF52833">
    <property type="entry name" value="Thioredoxin-like"/>
    <property type="match status" value="1"/>
</dbReference>
<dbReference type="PROSITE" id="PS51352">
    <property type="entry name" value="THIOREDOXIN_2"/>
    <property type="match status" value="1"/>
</dbReference>
<feature type="domain" description="Thioredoxin" evidence="1">
    <location>
        <begin position="1"/>
        <end position="163"/>
    </location>
</feature>
<reference evidence="2" key="1">
    <citation type="submission" date="2020-06" db="EMBL/GenBank/DDBJ databases">
        <title>Legume-microbial interactions unlock mineral nutrients during tropical forest succession.</title>
        <authorList>
            <person name="Epihov D.Z."/>
        </authorList>
    </citation>
    <scope>NUCLEOTIDE SEQUENCE [LARGE SCALE GENOMIC DNA]</scope>
    <source>
        <strain evidence="2">Pan2503</strain>
    </source>
</reference>
<dbReference type="AlphaFoldDB" id="A0A7V8NS71"/>
<dbReference type="Pfam" id="PF00578">
    <property type="entry name" value="AhpC-TSA"/>
    <property type="match status" value="1"/>
</dbReference>